<keyword evidence="1" id="KW-0812">Transmembrane</keyword>
<dbReference type="WBParaSite" id="SVE_0935300.1">
    <property type="protein sequence ID" value="SVE_0935300.1"/>
    <property type="gene ID" value="SVE_0935300"/>
</dbReference>
<evidence type="ECO:0000313" key="3">
    <source>
        <dbReference type="WBParaSite" id="SVE_0935300.1"/>
    </source>
</evidence>
<reference evidence="3" key="2">
    <citation type="submission" date="2015-08" db="UniProtKB">
        <authorList>
            <consortium name="WormBaseParasite"/>
        </authorList>
    </citation>
    <scope>IDENTIFICATION</scope>
</reference>
<keyword evidence="1" id="KW-0472">Membrane</keyword>
<organism evidence="2 3">
    <name type="scientific">Strongyloides venezuelensis</name>
    <name type="common">Threadworm</name>
    <dbReference type="NCBI Taxonomy" id="75913"/>
    <lineage>
        <taxon>Eukaryota</taxon>
        <taxon>Metazoa</taxon>
        <taxon>Ecdysozoa</taxon>
        <taxon>Nematoda</taxon>
        <taxon>Chromadorea</taxon>
        <taxon>Rhabditida</taxon>
        <taxon>Tylenchina</taxon>
        <taxon>Panagrolaimomorpha</taxon>
        <taxon>Strongyloidoidea</taxon>
        <taxon>Strongyloididae</taxon>
        <taxon>Strongyloides</taxon>
    </lineage>
</organism>
<protein>
    <submittedName>
        <fullName evidence="3">t-SNARE coiled-coil homology domain-containing protein</fullName>
    </submittedName>
</protein>
<dbReference type="AlphaFoldDB" id="A0A0K0FJZ0"/>
<sequence length="153" mass="17679">MSSSNNVLYDTAQDIFYINHHIEIIKNETAVLHNTINDALLDVDGALSNVRLQTKVVVSEVSDTAKNFPRSSTYLIILFIIEIIIVIFALWLLYLIFKLWKNLPQRQMRVEKKIKAEKIIHKKPYVMLPMIPPPQYYEESIIHPSDASLLSDV</sequence>
<keyword evidence="1" id="KW-1133">Transmembrane helix</keyword>
<reference evidence="2" key="1">
    <citation type="submission" date="2014-07" db="EMBL/GenBank/DDBJ databases">
        <authorList>
            <person name="Martin A.A"/>
            <person name="De Silva N."/>
        </authorList>
    </citation>
    <scope>NUCLEOTIDE SEQUENCE</scope>
</reference>
<feature type="transmembrane region" description="Helical" evidence="1">
    <location>
        <begin position="74"/>
        <end position="97"/>
    </location>
</feature>
<keyword evidence="2" id="KW-1185">Reference proteome</keyword>
<proteinExistence type="predicted"/>
<evidence type="ECO:0000313" key="2">
    <source>
        <dbReference type="Proteomes" id="UP000035680"/>
    </source>
</evidence>
<evidence type="ECO:0000256" key="1">
    <source>
        <dbReference type="SAM" id="Phobius"/>
    </source>
</evidence>
<dbReference type="Proteomes" id="UP000035680">
    <property type="component" value="Unassembled WGS sequence"/>
</dbReference>
<accession>A0A0K0FJZ0</accession>
<name>A0A0K0FJZ0_STRVS</name>